<comment type="caution">
    <text evidence="2">The sequence shown here is derived from an EMBL/GenBank/DDBJ whole genome shotgun (WGS) entry which is preliminary data.</text>
</comment>
<evidence type="ECO:0000256" key="1">
    <source>
        <dbReference type="SAM" id="MobiDB-lite"/>
    </source>
</evidence>
<evidence type="ECO:0000313" key="2">
    <source>
        <dbReference type="EMBL" id="KAF0044716.1"/>
    </source>
</evidence>
<dbReference type="EMBL" id="VEVO01000003">
    <property type="protein sequence ID" value="KAF0044716.1"/>
    <property type="molecule type" value="Genomic_DNA"/>
</dbReference>
<feature type="region of interest" description="Disordered" evidence="1">
    <location>
        <begin position="39"/>
        <end position="80"/>
    </location>
</feature>
<evidence type="ECO:0008006" key="4">
    <source>
        <dbReference type="Google" id="ProtNLM"/>
    </source>
</evidence>
<dbReference type="AlphaFoldDB" id="A0A6A4TAU3"/>
<reference evidence="2 3" key="1">
    <citation type="submission" date="2019-06" db="EMBL/GenBank/DDBJ databases">
        <title>Draft genomes of female and male turbot (Scophthalmus maximus).</title>
        <authorList>
            <person name="Xu H."/>
            <person name="Xu X.-W."/>
            <person name="Shao C."/>
            <person name="Chen S."/>
        </authorList>
    </citation>
    <scope>NUCLEOTIDE SEQUENCE [LARGE SCALE GENOMIC DNA]</scope>
    <source>
        <strain evidence="2">Ysfricsl-2016a</strain>
        <tissue evidence="2">Blood</tissue>
    </source>
</reference>
<protein>
    <recommendedName>
        <fullName evidence="4">Adenylate kinase 7</fullName>
    </recommendedName>
</protein>
<dbReference type="Proteomes" id="UP000438429">
    <property type="component" value="Unassembled WGS sequence"/>
</dbReference>
<accession>A0A6A4TAU3</accession>
<proteinExistence type="predicted"/>
<gene>
    <name evidence="2" type="ORF">F2P81_003874</name>
</gene>
<evidence type="ECO:0000313" key="3">
    <source>
        <dbReference type="Proteomes" id="UP000438429"/>
    </source>
</evidence>
<name>A0A6A4TAU3_SCOMX</name>
<organism evidence="2 3">
    <name type="scientific">Scophthalmus maximus</name>
    <name type="common">Turbot</name>
    <name type="synonym">Psetta maxima</name>
    <dbReference type="NCBI Taxonomy" id="52904"/>
    <lineage>
        <taxon>Eukaryota</taxon>
        <taxon>Metazoa</taxon>
        <taxon>Chordata</taxon>
        <taxon>Craniata</taxon>
        <taxon>Vertebrata</taxon>
        <taxon>Euteleostomi</taxon>
        <taxon>Actinopterygii</taxon>
        <taxon>Neopterygii</taxon>
        <taxon>Teleostei</taxon>
        <taxon>Neoteleostei</taxon>
        <taxon>Acanthomorphata</taxon>
        <taxon>Carangaria</taxon>
        <taxon>Pleuronectiformes</taxon>
        <taxon>Pleuronectoidei</taxon>
        <taxon>Scophthalmidae</taxon>
        <taxon>Scophthalmus</taxon>
    </lineage>
</organism>
<sequence>MEEPRMEKTKKSPKRVFINSLDSYSSRNIAKLLCEHVAGTPAEPEEELKAEEEEEEDEEEEEEEAVESGTLQVVGSVSEKCDEERPFVLEEYENLDREELLLKLRDCDVVIYNISQHSDQLEEALWAVTGEQLASSV</sequence>
<feature type="compositionally biased region" description="Acidic residues" evidence="1">
    <location>
        <begin position="43"/>
        <end position="66"/>
    </location>
</feature>